<dbReference type="OrthoDB" id="2970888at2759"/>
<keyword evidence="2" id="KW-1185">Reference proteome</keyword>
<dbReference type="Proteomes" id="UP000620124">
    <property type="component" value="Unassembled WGS sequence"/>
</dbReference>
<sequence>MSTHSQFTYETAFPEPGLSQALLELRPRIQKDKEIIGTKYDQGLSATLHEVSLVAKVLYHFGVDEDDIPVRLKDMGMSEFYDRMYAAGCCEVLFEDIPRRNHNETRPFVLDW</sequence>
<protein>
    <submittedName>
        <fullName evidence="1">Uncharacterized protein</fullName>
    </submittedName>
</protein>
<organism evidence="1 2">
    <name type="scientific">Mycena venus</name>
    <dbReference type="NCBI Taxonomy" id="2733690"/>
    <lineage>
        <taxon>Eukaryota</taxon>
        <taxon>Fungi</taxon>
        <taxon>Dikarya</taxon>
        <taxon>Basidiomycota</taxon>
        <taxon>Agaricomycotina</taxon>
        <taxon>Agaricomycetes</taxon>
        <taxon>Agaricomycetidae</taxon>
        <taxon>Agaricales</taxon>
        <taxon>Marasmiineae</taxon>
        <taxon>Mycenaceae</taxon>
        <taxon>Mycena</taxon>
    </lineage>
</organism>
<dbReference type="EMBL" id="JACAZI010000012">
    <property type="protein sequence ID" value="KAF7347680.1"/>
    <property type="molecule type" value="Genomic_DNA"/>
</dbReference>
<dbReference type="AlphaFoldDB" id="A0A8H7CRM9"/>
<evidence type="ECO:0000313" key="2">
    <source>
        <dbReference type="Proteomes" id="UP000620124"/>
    </source>
</evidence>
<reference evidence="1" key="1">
    <citation type="submission" date="2020-05" db="EMBL/GenBank/DDBJ databases">
        <title>Mycena genomes resolve the evolution of fungal bioluminescence.</title>
        <authorList>
            <person name="Tsai I.J."/>
        </authorList>
    </citation>
    <scope>NUCLEOTIDE SEQUENCE</scope>
    <source>
        <strain evidence="1">CCC161011</strain>
    </source>
</reference>
<evidence type="ECO:0000313" key="1">
    <source>
        <dbReference type="EMBL" id="KAF7347680.1"/>
    </source>
</evidence>
<proteinExistence type="predicted"/>
<name>A0A8H7CRM9_9AGAR</name>
<comment type="caution">
    <text evidence="1">The sequence shown here is derived from an EMBL/GenBank/DDBJ whole genome shotgun (WGS) entry which is preliminary data.</text>
</comment>
<gene>
    <name evidence="1" type="ORF">MVEN_01525100</name>
</gene>
<accession>A0A8H7CRM9</accession>